<organism evidence="1 2">
    <name type="scientific">Pluteus cervinus</name>
    <dbReference type="NCBI Taxonomy" id="181527"/>
    <lineage>
        <taxon>Eukaryota</taxon>
        <taxon>Fungi</taxon>
        <taxon>Dikarya</taxon>
        <taxon>Basidiomycota</taxon>
        <taxon>Agaricomycotina</taxon>
        <taxon>Agaricomycetes</taxon>
        <taxon>Agaricomycetidae</taxon>
        <taxon>Agaricales</taxon>
        <taxon>Pluteineae</taxon>
        <taxon>Pluteaceae</taxon>
        <taxon>Pluteus</taxon>
    </lineage>
</organism>
<proteinExistence type="predicted"/>
<evidence type="ECO:0000313" key="2">
    <source>
        <dbReference type="Proteomes" id="UP000308600"/>
    </source>
</evidence>
<name>A0ACD3A5A7_9AGAR</name>
<gene>
    <name evidence="1" type="ORF">BDN72DRAFT_850212</name>
</gene>
<reference evidence="1 2" key="1">
    <citation type="journal article" date="2019" name="Nat. Ecol. Evol.">
        <title>Megaphylogeny resolves global patterns of mushroom evolution.</title>
        <authorList>
            <person name="Varga T."/>
            <person name="Krizsan K."/>
            <person name="Foldi C."/>
            <person name="Dima B."/>
            <person name="Sanchez-Garcia M."/>
            <person name="Sanchez-Ramirez S."/>
            <person name="Szollosi G.J."/>
            <person name="Szarkandi J.G."/>
            <person name="Papp V."/>
            <person name="Albert L."/>
            <person name="Andreopoulos W."/>
            <person name="Angelini C."/>
            <person name="Antonin V."/>
            <person name="Barry K.W."/>
            <person name="Bougher N.L."/>
            <person name="Buchanan P."/>
            <person name="Buyck B."/>
            <person name="Bense V."/>
            <person name="Catcheside P."/>
            <person name="Chovatia M."/>
            <person name="Cooper J."/>
            <person name="Damon W."/>
            <person name="Desjardin D."/>
            <person name="Finy P."/>
            <person name="Geml J."/>
            <person name="Haridas S."/>
            <person name="Hughes K."/>
            <person name="Justo A."/>
            <person name="Karasinski D."/>
            <person name="Kautmanova I."/>
            <person name="Kiss B."/>
            <person name="Kocsube S."/>
            <person name="Kotiranta H."/>
            <person name="LaButti K.M."/>
            <person name="Lechner B.E."/>
            <person name="Liimatainen K."/>
            <person name="Lipzen A."/>
            <person name="Lukacs Z."/>
            <person name="Mihaltcheva S."/>
            <person name="Morgado L.N."/>
            <person name="Niskanen T."/>
            <person name="Noordeloos M.E."/>
            <person name="Ohm R.A."/>
            <person name="Ortiz-Santana B."/>
            <person name="Ovrebo C."/>
            <person name="Racz N."/>
            <person name="Riley R."/>
            <person name="Savchenko A."/>
            <person name="Shiryaev A."/>
            <person name="Soop K."/>
            <person name="Spirin V."/>
            <person name="Szebenyi C."/>
            <person name="Tomsovsky M."/>
            <person name="Tulloss R.E."/>
            <person name="Uehling J."/>
            <person name="Grigoriev I.V."/>
            <person name="Vagvolgyi C."/>
            <person name="Papp T."/>
            <person name="Martin F.M."/>
            <person name="Miettinen O."/>
            <person name="Hibbett D.S."/>
            <person name="Nagy L.G."/>
        </authorList>
    </citation>
    <scope>NUCLEOTIDE SEQUENCE [LARGE SCALE GENOMIC DNA]</scope>
    <source>
        <strain evidence="1 2">NL-1719</strain>
    </source>
</reference>
<keyword evidence="2" id="KW-1185">Reference proteome</keyword>
<protein>
    <submittedName>
        <fullName evidence="1">Uncharacterized protein</fullName>
    </submittedName>
</protein>
<dbReference type="Proteomes" id="UP000308600">
    <property type="component" value="Unassembled WGS sequence"/>
</dbReference>
<dbReference type="EMBL" id="ML208726">
    <property type="protein sequence ID" value="TFK60834.1"/>
    <property type="molecule type" value="Genomic_DNA"/>
</dbReference>
<evidence type="ECO:0000313" key="1">
    <source>
        <dbReference type="EMBL" id="TFK60834.1"/>
    </source>
</evidence>
<accession>A0ACD3A5A7</accession>
<sequence length="511" mass="59017">MRGKFLCQSQEKVDEEIRALERRLCALRTSRNSFAYINQLPAELLTEIFLWTQAPYIERDPSHIIKWIRVTHVSKHWRSLAFSSTVLWTTIPTHNPAYAQLASQLSFPVPVSIVRGAPDVETPDTEALEVFVSLLQRTRDVNATDYVGTFLFEALQNASSNLPYLQDVEFDEIGVHLSTKESPFPKSLKRVSLSNSPLEWSWLKFDQLTELHLRYCNNPEIAINSFLDHMSQIPRLSYLEIRWLLVSRQVERQNPSHQQRPVTLTLEHLIIEDDLVSVTKFLSCVQLTERFTLRVELDIDDETPDETFAFFQQIDRHLQPSQWVIRSASLIRPDMYYYTLSCFDQNTSTTPFLVIEGHEIPDEEVQLFLDGMQTLPFNKMQRLSTDAFADASEWEDCRFRTLESIQELVICDCDSSNAYINFSMVEMDAAGRSDNVNISFPALKRITLHDVEYRGDVGKKIKAIFTGRAEHAFRIEELTFKGGRIEEEGVKNLRTVVNKVILMKGNDQLPL</sequence>